<dbReference type="Pfam" id="PF07911">
    <property type="entry name" value="DUF1677"/>
    <property type="match status" value="1"/>
</dbReference>
<accession>A0AAV3RTM7</accession>
<keyword evidence="2" id="KW-1185">Reference proteome</keyword>
<gene>
    <name evidence="1" type="ORF">LIER_31150</name>
</gene>
<evidence type="ECO:0000313" key="2">
    <source>
        <dbReference type="Proteomes" id="UP001454036"/>
    </source>
</evidence>
<evidence type="ECO:0000313" key="1">
    <source>
        <dbReference type="EMBL" id="GAA0183800.1"/>
    </source>
</evidence>
<evidence type="ECO:0008006" key="3">
    <source>
        <dbReference type="Google" id="ProtNLM"/>
    </source>
</evidence>
<organism evidence="1 2">
    <name type="scientific">Lithospermum erythrorhizon</name>
    <name type="common">Purple gromwell</name>
    <name type="synonym">Lithospermum officinale var. erythrorhizon</name>
    <dbReference type="NCBI Taxonomy" id="34254"/>
    <lineage>
        <taxon>Eukaryota</taxon>
        <taxon>Viridiplantae</taxon>
        <taxon>Streptophyta</taxon>
        <taxon>Embryophyta</taxon>
        <taxon>Tracheophyta</taxon>
        <taxon>Spermatophyta</taxon>
        <taxon>Magnoliopsida</taxon>
        <taxon>eudicotyledons</taxon>
        <taxon>Gunneridae</taxon>
        <taxon>Pentapetalae</taxon>
        <taxon>asterids</taxon>
        <taxon>lamiids</taxon>
        <taxon>Boraginales</taxon>
        <taxon>Boraginaceae</taxon>
        <taxon>Boraginoideae</taxon>
        <taxon>Lithospermeae</taxon>
        <taxon>Lithospermum</taxon>
    </lineage>
</organism>
<reference evidence="1 2" key="1">
    <citation type="submission" date="2024-01" db="EMBL/GenBank/DDBJ databases">
        <title>The complete chloroplast genome sequence of Lithospermum erythrorhizon: insights into the phylogenetic relationship among Boraginaceae species and the maternal lineages of purple gromwells.</title>
        <authorList>
            <person name="Okada T."/>
            <person name="Watanabe K."/>
        </authorList>
    </citation>
    <scope>NUCLEOTIDE SEQUENCE [LARGE SCALE GENOMIC DNA]</scope>
</reference>
<proteinExistence type="predicted"/>
<dbReference type="Proteomes" id="UP001454036">
    <property type="component" value="Unassembled WGS sequence"/>
</dbReference>
<dbReference type="InterPro" id="IPR012876">
    <property type="entry name" value="DUF1677_pln"/>
</dbReference>
<dbReference type="PANTHER" id="PTHR33108:SF14">
    <property type="entry name" value="OS01G0745000 PROTEIN"/>
    <property type="match status" value="1"/>
</dbReference>
<sequence>MKAIFDPPMHIYRFHVKFILFKIFSIIFGTKCTKQEILEEESAVFIMSPTSIMDASYAARKVVSDISGQIDNVVKDFQEIVRVEEQVTKAKCDCCGLCEEYTPNYIKKIKESHSGSWVCGLCSEAVGEMIRRGAPYVEMKEALEKHREFFQEFNGTTRANPKLALTSTMRKIARRSSEYKREIKDITKIARSSSCIPRMNN</sequence>
<dbReference type="EMBL" id="BAABME010011468">
    <property type="protein sequence ID" value="GAA0183800.1"/>
    <property type="molecule type" value="Genomic_DNA"/>
</dbReference>
<comment type="caution">
    <text evidence="1">The sequence shown here is derived from an EMBL/GenBank/DDBJ whole genome shotgun (WGS) entry which is preliminary data.</text>
</comment>
<dbReference type="AlphaFoldDB" id="A0AAV3RTM7"/>
<name>A0AAV3RTM7_LITER</name>
<dbReference type="PANTHER" id="PTHR33108">
    <property type="entry name" value="OS01G0745000 PROTEIN"/>
    <property type="match status" value="1"/>
</dbReference>
<protein>
    <recommendedName>
        <fullName evidence="3">DUF1677 family protein</fullName>
    </recommendedName>
</protein>